<dbReference type="GO" id="GO:0005886">
    <property type="term" value="C:plasma membrane"/>
    <property type="evidence" value="ECO:0007669"/>
    <property type="project" value="UniProtKB-SubCell"/>
</dbReference>
<keyword evidence="13" id="KW-0576">Peroxisome</keyword>
<dbReference type="InterPro" id="IPR042099">
    <property type="entry name" value="ANL_N_sf"/>
</dbReference>
<evidence type="ECO:0000256" key="19">
    <source>
        <dbReference type="ARBA" id="ARBA00060276"/>
    </source>
</evidence>
<gene>
    <name evidence="25 26 27 28 29" type="primary">LOC110990224</name>
</gene>
<keyword evidence="9" id="KW-0067">ATP-binding</keyword>
<evidence type="ECO:0000256" key="11">
    <source>
        <dbReference type="ARBA" id="ARBA00023055"/>
    </source>
</evidence>
<evidence type="ECO:0000256" key="15">
    <source>
        <dbReference type="ARBA" id="ARBA00036527"/>
    </source>
</evidence>
<dbReference type="OrthoDB" id="288590at2759"/>
<dbReference type="PANTHER" id="PTHR43107:SF22">
    <property type="entry name" value="VERY LONG-CHAIN ACYL-COA SYNTHETASE"/>
    <property type="match status" value="1"/>
</dbReference>
<evidence type="ECO:0000256" key="20">
    <source>
        <dbReference type="ARBA" id="ARBA00068795"/>
    </source>
</evidence>
<dbReference type="KEGG" id="aplc:110990224"/>
<dbReference type="RefSeq" id="XP_022110800.1">
    <property type="nucleotide sequence ID" value="XM_022255108.1"/>
</dbReference>
<keyword evidence="12" id="KW-0472">Membrane</keyword>
<dbReference type="RefSeq" id="XP_022110802.1">
    <property type="nucleotide sequence ID" value="XM_022255110.1"/>
</dbReference>
<evidence type="ECO:0000259" key="23">
    <source>
        <dbReference type="Pfam" id="PF13193"/>
    </source>
</evidence>
<evidence type="ECO:0000256" key="5">
    <source>
        <dbReference type="ARBA" id="ARBA00022598"/>
    </source>
</evidence>
<dbReference type="RefSeq" id="XP_022110799.1">
    <property type="nucleotide sequence ID" value="XM_022255107.1"/>
</dbReference>
<dbReference type="EC" id="6.2.1.3" evidence="14"/>
<dbReference type="FunFam" id="3.40.50.12780:FF:000019">
    <property type="entry name" value="Long-chain fatty acid transporter"/>
    <property type="match status" value="1"/>
</dbReference>
<dbReference type="GO" id="GO:0005778">
    <property type="term" value="C:peroxisomal membrane"/>
    <property type="evidence" value="ECO:0007669"/>
    <property type="project" value="UniProtKB-SubCell"/>
</dbReference>
<keyword evidence="5" id="KW-0436">Ligase</keyword>
<dbReference type="Gene3D" id="3.30.300.30">
    <property type="match status" value="1"/>
</dbReference>
<dbReference type="Pfam" id="PF00501">
    <property type="entry name" value="AMP-binding"/>
    <property type="match status" value="1"/>
</dbReference>
<comment type="catalytic activity">
    <reaction evidence="15">
        <text>a very long-chain fatty acid + ATP + CoA = a very long-chain fatty acyl-CoA + AMP + diphosphate</text>
        <dbReference type="Rhea" id="RHEA:54536"/>
        <dbReference type="ChEBI" id="CHEBI:30616"/>
        <dbReference type="ChEBI" id="CHEBI:33019"/>
        <dbReference type="ChEBI" id="CHEBI:57287"/>
        <dbReference type="ChEBI" id="CHEBI:58950"/>
        <dbReference type="ChEBI" id="CHEBI:138261"/>
        <dbReference type="ChEBI" id="CHEBI:456215"/>
    </reaction>
    <physiologicalReaction direction="left-to-right" evidence="15">
        <dbReference type="Rhea" id="RHEA:54537"/>
    </physiologicalReaction>
</comment>
<evidence type="ECO:0000256" key="18">
    <source>
        <dbReference type="ARBA" id="ARBA00048666"/>
    </source>
</evidence>
<comment type="similarity">
    <text evidence="2">Belongs to the ATP-dependent AMP-binding enzyme family.</text>
</comment>
<evidence type="ECO:0000256" key="17">
    <source>
        <dbReference type="ARBA" id="ARBA00046271"/>
    </source>
</evidence>
<evidence type="ECO:0000256" key="10">
    <source>
        <dbReference type="ARBA" id="ARBA00022989"/>
    </source>
</evidence>
<evidence type="ECO:0000256" key="8">
    <source>
        <dbReference type="ARBA" id="ARBA00022832"/>
    </source>
</evidence>
<keyword evidence="8" id="KW-0443">Lipid metabolism</keyword>
<keyword evidence="10" id="KW-1133">Transmembrane helix</keyword>
<evidence type="ECO:0000313" key="26">
    <source>
        <dbReference type="RefSeq" id="XP_022110799.1"/>
    </source>
</evidence>
<dbReference type="FunFam" id="3.30.300.30:FF:000002">
    <property type="entry name" value="Long-chain fatty acid transport protein 1"/>
    <property type="match status" value="1"/>
</dbReference>
<protein>
    <recommendedName>
        <fullName evidence="20">Very long-chain fatty acid transport protein</fullName>
        <ecNumber evidence="14">6.2.1.3</ecNumber>
    </recommendedName>
    <alternativeName>
        <fullName evidence="16">Long-chain-fatty-acid--CoA ligase</fullName>
    </alternativeName>
    <alternativeName>
        <fullName evidence="21">Very-long-chain acyl-CoA synthetase</fullName>
    </alternativeName>
</protein>
<evidence type="ECO:0000259" key="22">
    <source>
        <dbReference type="Pfam" id="PF00501"/>
    </source>
</evidence>
<evidence type="ECO:0000256" key="14">
    <source>
        <dbReference type="ARBA" id="ARBA00026121"/>
    </source>
</evidence>
<evidence type="ECO:0000256" key="21">
    <source>
        <dbReference type="ARBA" id="ARBA00078285"/>
    </source>
</evidence>
<dbReference type="OMA" id="NIQICEC"/>
<sequence length="632" mass="70132">MGLLLQLLGGVLGGVSALAVLFKLTYPTFFHDLSQFLLIVRKVVTPTEKLLEKGILQVDVFESHAKRNPEKVLVLYKDEKHTYSDIDHAANKMANYLQKTDAVKVRDIVGIFMHNEPAYISTVIALLKLGTTGAHLNISLRGDALINCIRVGKIKTIICGGDAELVAAIQEILTTLEAEDIKVFMMQEPEGQTLPNGFLPVDLASPLASTEAIPRDVRKGILPSESAFYFYTSGTTGMPKAARMTQKRVMVGGSLLQMFNLSSSDVMYIPLPLFHSAGMVIGVGNVITAGCTMVIRNKFSASHFWEDVRRYNVTVIQYIGEICRYLLAQPKGDSDMERNHSVWLAIGNGLSTDIWTDFQDRFCIAQIGEFFASSEGNRGFMNTDGTVGAVGAYSPLTKLLLNDVEIIECDWETAQPIRGPDGKCIILPKGKTGLMVSKISKAAEFEGYVAGKEADEKKIIRNVRVMGDAYFNSGDLMMIDSKNYVFFKDRLGDTFRWKGENVASSEVAAILTDLPNIKEAIVYGVRIPGYDGRAGMAAIVLQDGTETLEWKEVYAEVANRLPTYARPKFIRVKDQMETTQTHKYRKLDLVKEAFDPESCGTDKLFFMDESQKSYVPLGKDLHCQILNKDVRI</sequence>
<evidence type="ECO:0000313" key="25">
    <source>
        <dbReference type="RefSeq" id="XP_022110798.1"/>
    </source>
</evidence>
<keyword evidence="3" id="KW-0813">Transport</keyword>
<dbReference type="GO" id="GO:0044539">
    <property type="term" value="P:long-chain fatty acid import into cell"/>
    <property type="evidence" value="ECO:0007669"/>
    <property type="project" value="TreeGrafter"/>
</dbReference>
<evidence type="ECO:0000313" key="28">
    <source>
        <dbReference type="RefSeq" id="XP_022110801.1"/>
    </source>
</evidence>
<evidence type="ECO:0000313" key="29">
    <source>
        <dbReference type="RefSeq" id="XP_022110802.1"/>
    </source>
</evidence>
<evidence type="ECO:0000256" key="7">
    <source>
        <dbReference type="ARBA" id="ARBA00022741"/>
    </source>
</evidence>
<dbReference type="InterPro" id="IPR000873">
    <property type="entry name" value="AMP-dep_synth/lig_dom"/>
</dbReference>
<evidence type="ECO:0000256" key="4">
    <source>
        <dbReference type="ARBA" id="ARBA00022475"/>
    </source>
</evidence>
<keyword evidence="4" id="KW-1003">Cell membrane</keyword>
<dbReference type="InterPro" id="IPR045851">
    <property type="entry name" value="AMP-bd_C_sf"/>
</dbReference>
<proteinExistence type="inferred from homology"/>
<keyword evidence="7" id="KW-0547">Nucleotide-binding</keyword>
<dbReference type="SUPFAM" id="SSF56801">
    <property type="entry name" value="Acetyl-CoA synthetase-like"/>
    <property type="match status" value="1"/>
</dbReference>
<dbReference type="Gene3D" id="3.40.50.12780">
    <property type="entry name" value="N-terminal domain of ligase-like"/>
    <property type="match status" value="1"/>
</dbReference>
<evidence type="ECO:0000313" key="27">
    <source>
        <dbReference type="RefSeq" id="XP_022110800.1"/>
    </source>
</evidence>
<evidence type="ECO:0000256" key="16">
    <source>
        <dbReference type="ARBA" id="ARBA00041297"/>
    </source>
</evidence>
<keyword evidence="6" id="KW-0812">Transmembrane</keyword>
<keyword evidence="24" id="KW-1185">Reference proteome</keyword>
<evidence type="ECO:0000256" key="12">
    <source>
        <dbReference type="ARBA" id="ARBA00023136"/>
    </source>
</evidence>
<reference evidence="25 26" key="1">
    <citation type="submission" date="2025-04" db="UniProtKB">
        <authorList>
            <consortium name="RefSeq"/>
        </authorList>
    </citation>
    <scope>IDENTIFICATION</scope>
</reference>
<comment type="catalytic activity">
    <reaction evidence="18">
        <text>tetracosanoate + ATP + CoA = tetracosanoyl-CoA + AMP + diphosphate</text>
        <dbReference type="Rhea" id="RHEA:33639"/>
        <dbReference type="ChEBI" id="CHEBI:30616"/>
        <dbReference type="ChEBI" id="CHEBI:31014"/>
        <dbReference type="ChEBI" id="CHEBI:33019"/>
        <dbReference type="ChEBI" id="CHEBI:57287"/>
        <dbReference type="ChEBI" id="CHEBI:65052"/>
        <dbReference type="ChEBI" id="CHEBI:456215"/>
    </reaction>
    <physiologicalReaction direction="left-to-right" evidence="18">
        <dbReference type="Rhea" id="RHEA:33640"/>
    </physiologicalReaction>
</comment>
<dbReference type="GO" id="GO:0005524">
    <property type="term" value="F:ATP binding"/>
    <property type="evidence" value="ECO:0007669"/>
    <property type="project" value="UniProtKB-KW"/>
</dbReference>
<evidence type="ECO:0000256" key="3">
    <source>
        <dbReference type="ARBA" id="ARBA00022448"/>
    </source>
</evidence>
<organism evidence="24 28">
    <name type="scientific">Acanthaster planci</name>
    <name type="common">Crown-of-thorns starfish</name>
    <dbReference type="NCBI Taxonomy" id="133434"/>
    <lineage>
        <taxon>Eukaryota</taxon>
        <taxon>Metazoa</taxon>
        <taxon>Echinodermata</taxon>
        <taxon>Eleutherozoa</taxon>
        <taxon>Asterozoa</taxon>
        <taxon>Asteroidea</taxon>
        <taxon>Valvatacea</taxon>
        <taxon>Valvatida</taxon>
        <taxon>Acanthasteridae</taxon>
        <taxon>Acanthaster</taxon>
    </lineage>
</organism>
<dbReference type="Proteomes" id="UP000694845">
    <property type="component" value="Unplaced"/>
</dbReference>
<evidence type="ECO:0000256" key="6">
    <source>
        <dbReference type="ARBA" id="ARBA00022692"/>
    </source>
</evidence>
<feature type="domain" description="AMP-dependent synthetase/ligase" evidence="22">
    <location>
        <begin position="61"/>
        <end position="417"/>
    </location>
</feature>
<dbReference type="GO" id="GO:0005789">
    <property type="term" value="C:endoplasmic reticulum membrane"/>
    <property type="evidence" value="ECO:0007669"/>
    <property type="project" value="TreeGrafter"/>
</dbReference>
<feature type="domain" description="AMP-binding enzyme C-terminal" evidence="23">
    <location>
        <begin position="506"/>
        <end position="583"/>
    </location>
</feature>
<dbReference type="PROSITE" id="PS00455">
    <property type="entry name" value="AMP_BINDING"/>
    <property type="match status" value="1"/>
</dbReference>
<dbReference type="GO" id="GO:0005324">
    <property type="term" value="F:long-chain fatty acid transmembrane transporter activity"/>
    <property type="evidence" value="ECO:0007669"/>
    <property type="project" value="TreeGrafter"/>
</dbReference>
<dbReference type="InterPro" id="IPR025110">
    <property type="entry name" value="AMP-bd_C"/>
</dbReference>
<dbReference type="AlphaFoldDB" id="A0A8B8A4F0"/>
<dbReference type="RefSeq" id="XP_022110801.1">
    <property type="nucleotide sequence ID" value="XM_022255109.1"/>
</dbReference>
<keyword evidence="8" id="KW-0276">Fatty acid metabolism</keyword>
<accession>A0A8B8A4F0</accession>
<dbReference type="InterPro" id="IPR020845">
    <property type="entry name" value="AMP-binding_CS"/>
</dbReference>
<evidence type="ECO:0000256" key="1">
    <source>
        <dbReference type="ARBA" id="ARBA00004651"/>
    </source>
</evidence>
<evidence type="ECO:0000313" key="24">
    <source>
        <dbReference type="Proteomes" id="UP000694845"/>
    </source>
</evidence>
<evidence type="ECO:0000256" key="13">
    <source>
        <dbReference type="ARBA" id="ARBA00023140"/>
    </source>
</evidence>
<evidence type="ECO:0000256" key="9">
    <source>
        <dbReference type="ARBA" id="ARBA00022840"/>
    </source>
</evidence>
<dbReference type="GO" id="GO:0004467">
    <property type="term" value="F:long-chain fatty acid-CoA ligase activity"/>
    <property type="evidence" value="ECO:0007669"/>
    <property type="project" value="UniProtKB-EC"/>
</dbReference>
<dbReference type="PANTHER" id="PTHR43107">
    <property type="entry name" value="LONG-CHAIN FATTY ACID TRANSPORT PROTEIN"/>
    <property type="match status" value="1"/>
</dbReference>
<name>A0A8B8A4F0_ACAPL</name>
<dbReference type="RefSeq" id="XP_022110798.1">
    <property type="nucleotide sequence ID" value="XM_022255106.1"/>
</dbReference>
<comment type="function">
    <text evidence="19">Acyl-CoA synthetase required for both the import of long chain fatty acids (LCFAs) (C14-C18) and the activation very long chain fatty acids (VLCFAs) (C20-C26) by esterification of the fatty acids into metabolically active CoA-thioesters for subsequent degradation or incorporation into phospholipids. The transport and fatty acyl-CoA synthetase activities are genetically separable and are thus independent activities. Esterifies VLCFAs in the peroxisome matrix. The VLCFAs are actively transported into peroxisomes by a PXA1-PXA2 heterodimeric transporter in the peroxisomal membrane.</text>
</comment>
<comment type="subcellular location">
    <subcellularLocation>
        <location evidence="1">Cell membrane</location>
        <topology evidence="1">Multi-pass membrane protein</topology>
    </subcellularLocation>
    <subcellularLocation>
        <location evidence="17">Peroxisome membrane</location>
    </subcellularLocation>
</comment>
<dbReference type="Pfam" id="PF13193">
    <property type="entry name" value="AMP-binding_C"/>
    <property type="match status" value="1"/>
</dbReference>
<dbReference type="GeneID" id="110990224"/>
<keyword evidence="11" id="KW-0445">Lipid transport</keyword>
<evidence type="ECO:0000256" key="2">
    <source>
        <dbReference type="ARBA" id="ARBA00006432"/>
    </source>
</evidence>